<dbReference type="EMBL" id="JBHUGH010000009">
    <property type="protein sequence ID" value="MFD1913027.1"/>
    <property type="molecule type" value="Genomic_DNA"/>
</dbReference>
<protein>
    <submittedName>
        <fullName evidence="2">Uncharacterized protein</fullName>
    </submittedName>
</protein>
<evidence type="ECO:0000313" key="3">
    <source>
        <dbReference type="Proteomes" id="UP001597353"/>
    </source>
</evidence>
<keyword evidence="3" id="KW-1185">Reference proteome</keyword>
<organism evidence="2 3">
    <name type="scientific">Halodurantibacterium flavum</name>
    <dbReference type="NCBI Taxonomy" id="1382802"/>
    <lineage>
        <taxon>Bacteria</taxon>
        <taxon>Pseudomonadati</taxon>
        <taxon>Pseudomonadota</taxon>
        <taxon>Alphaproteobacteria</taxon>
        <taxon>Rhodobacterales</taxon>
        <taxon>Paracoccaceae</taxon>
        <taxon>Halodurantibacterium</taxon>
    </lineage>
</organism>
<feature type="compositionally biased region" description="Basic and acidic residues" evidence="1">
    <location>
        <begin position="38"/>
        <end position="47"/>
    </location>
</feature>
<feature type="compositionally biased region" description="Basic and acidic residues" evidence="1">
    <location>
        <begin position="16"/>
        <end position="30"/>
    </location>
</feature>
<proteinExistence type="predicted"/>
<accession>A0ABW4S8W4</accession>
<dbReference type="Proteomes" id="UP001597353">
    <property type="component" value="Unassembled WGS sequence"/>
</dbReference>
<evidence type="ECO:0000313" key="2">
    <source>
        <dbReference type="EMBL" id="MFD1913027.1"/>
    </source>
</evidence>
<comment type="caution">
    <text evidence="2">The sequence shown here is derived from an EMBL/GenBank/DDBJ whole genome shotgun (WGS) entry which is preliminary data.</text>
</comment>
<name>A0ABW4S8W4_9RHOB</name>
<evidence type="ECO:0000256" key="1">
    <source>
        <dbReference type="SAM" id="MobiDB-lite"/>
    </source>
</evidence>
<dbReference type="RefSeq" id="WP_390262188.1">
    <property type="nucleotide sequence ID" value="NZ_JBHUGH010000009.1"/>
</dbReference>
<sequence>MNGTFDGKPAGGPSPQRHEAMEKDLGKLERELEEEVEHPEGEFEHPTFPEGEEAKEEDEKRRGGKGLDRDPVYGNG</sequence>
<feature type="region of interest" description="Disordered" evidence="1">
    <location>
        <begin position="1"/>
        <end position="76"/>
    </location>
</feature>
<reference evidence="3" key="1">
    <citation type="journal article" date="2019" name="Int. J. Syst. Evol. Microbiol.">
        <title>The Global Catalogue of Microorganisms (GCM) 10K type strain sequencing project: providing services to taxonomists for standard genome sequencing and annotation.</title>
        <authorList>
            <consortium name="The Broad Institute Genomics Platform"/>
            <consortium name="The Broad Institute Genome Sequencing Center for Infectious Disease"/>
            <person name="Wu L."/>
            <person name="Ma J."/>
        </authorList>
    </citation>
    <scope>NUCLEOTIDE SEQUENCE [LARGE SCALE GENOMIC DNA]</scope>
    <source>
        <strain evidence="3">CGMCC 4.7242</strain>
    </source>
</reference>
<gene>
    <name evidence="2" type="ORF">ACFSGJ_12470</name>
</gene>
<feature type="compositionally biased region" description="Basic and acidic residues" evidence="1">
    <location>
        <begin position="57"/>
        <end position="76"/>
    </location>
</feature>